<proteinExistence type="inferred from homology"/>
<dbReference type="InterPro" id="IPR020556">
    <property type="entry name" value="Amidase_CS"/>
</dbReference>
<evidence type="ECO:0000256" key="6">
    <source>
        <dbReference type="ARBA" id="ARBA00022963"/>
    </source>
</evidence>
<evidence type="ECO:0000256" key="28">
    <source>
        <dbReference type="ARBA" id="ARBA00052514"/>
    </source>
</evidence>
<evidence type="ECO:0000256" key="35">
    <source>
        <dbReference type="ARBA" id="ARBA00077111"/>
    </source>
</evidence>
<dbReference type="Gene3D" id="3.90.1300.10">
    <property type="entry name" value="Amidase signature (AS) domain"/>
    <property type="match status" value="1"/>
</dbReference>
<comment type="catalytic activity">
    <reaction evidence="26">
        <text>N-docosanoyl-ethanolamine + H2O = docosanoate + ethanolamine</text>
        <dbReference type="Rhea" id="RHEA:63128"/>
        <dbReference type="ChEBI" id="CHEBI:15377"/>
        <dbReference type="ChEBI" id="CHEBI:23858"/>
        <dbReference type="ChEBI" id="CHEBI:57603"/>
        <dbReference type="ChEBI" id="CHEBI:146186"/>
    </reaction>
    <physiologicalReaction direction="left-to-right" evidence="26">
        <dbReference type="Rhea" id="RHEA:63129"/>
    </physiologicalReaction>
</comment>
<evidence type="ECO:0000256" key="39">
    <source>
        <dbReference type="PIRSR" id="PIRSR001221-2"/>
    </source>
</evidence>
<dbReference type="GO" id="GO:0009062">
    <property type="term" value="P:fatty acid catabolic process"/>
    <property type="evidence" value="ECO:0007669"/>
    <property type="project" value="TreeGrafter"/>
</dbReference>
<dbReference type="STRING" id="7868.ENSCMIP00000018476"/>
<comment type="catalytic activity">
    <reaction evidence="32">
        <text>(8Z,11Z,14Z)-eicosatrienamide + H2O = (8Z,11Z,14Z)-eicosatrienoate + NH4(+)</text>
        <dbReference type="Rhea" id="RHEA:62996"/>
        <dbReference type="ChEBI" id="CHEBI:15377"/>
        <dbReference type="ChEBI" id="CHEBI:28938"/>
        <dbReference type="ChEBI" id="CHEBI:71589"/>
        <dbReference type="ChEBI" id="CHEBI:146163"/>
    </reaction>
    <physiologicalReaction direction="left-to-right" evidence="32">
        <dbReference type="Rhea" id="RHEA:62997"/>
    </physiologicalReaction>
</comment>
<comment type="catalytic activity">
    <reaction evidence="16">
        <text>N-(15Z-tetracosenoyl)-ethanolamine + H2O = (15Z)-tetracosenoate + ethanolamine</text>
        <dbReference type="Rhea" id="RHEA:63144"/>
        <dbReference type="ChEBI" id="CHEBI:15377"/>
        <dbReference type="ChEBI" id="CHEBI:32392"/>
        <dbReference type="ChEBI" id="CHEBI:57603"/>
        <dbReference type="ChEBI" id="CHEBI:146187"/>
    </reaction>
    <physiologicalReaction direction="left-to-right" evidence="16">
        <dbReference type="Rhea" id="RHEA:63145"/>
    </physiologicalReaction>
</comment>
<dbReference type="InterPro" id="IPR052096">
    <property type="entry name" value="Endocannabinoid_amidase"/>
</dbReference>
<evidence type="ECO:0000256" key="12">
    <source>
        <dbReference type="ARBA" id="ARBA00050294"/>
    </source>
</evidence>
<evidence type="ECO:0000256" key="38">
    <source>
        <dbReference type="PIRSR" id="PIRSR001221-1"/>
    </source>
</evidence>
<evidence type="ECO:0000256" key="16">
    <source>
        <dbReference type="ARBA" id="ARBA00050992"/>
    </source>
</evidence>
<evidence type="ECO:0000256" key="3">
    <source>
        <dbReference type="ARBA" id="ARBA00012112"/>
    </source>
</evidence>
<dbReference type="PROSITE" id="PS00571">
    <property type="entry name" value="AMIDASES"/>
    <property type="match status" value="1"/>
</dbReference>
<evidence type="ECO:0000256" key="19">
    <source>
        <dbReference type="ARBA" id="ARBA00051346"/>
    </source>
</evidence>
<reference evidence="43" key="3">
    <citation type="journal article" date="2014" name="Nature">
        <title>Elephant shark genome provides unique insights into gnathostome evolution.</title>
        <authorList>
            <consortium name="International Elephant Shark Genome Sequencing Consortium"/>
            <person name="Venkatesh B."/>
            <person name="Lee A.P."/>
            <person name="Ravi V."/>
            <person name="Maurya A.K."/>
            <person name="Lian M.M."/>
            <person name="Swann J.B."/>
            <person name="Ohta Y."/>
            <person name="Flajnik M.F."/>
            <person name="Sutoh Y."/>
            <person name="Kasahara M."/>
            <person name="Hoon S."/>
            <person name="Gangu V."/>
            <person name="Roy S.W."/>
            <person name="Irimia M."/>
            <person name="Korzh V."/>
            <person name="Kondrychyn I."/>
            <person name="Lim Z.W."/>
            <person name="Tay B.H."/>
            <person name="Tohari S."/>
            <person name="Kong K.W."/>
            <person name="Ho S."/>
            <person name="Lorente-Galdos B."/>
            <person name="Quilez J."/>
            <person name="Marques-Bonet T."/>
            <person name="Raney B.J."/>
            <person name="Ingham P.W."/>
            <person name="Tay A."/>
            <person name="Hillier L.W."/>
            <person name="Minx P."/>
            <person name="Boehm T."/>
            <person name="Wilson R.K."/>
            <person name="Brenner S."/>
            <person name="Warren W.C."/>
        </authorList>
    </citation>
    <scope>NUCLEOTIDE SEQUENCE [LARGE SCALE GENOMIC DNA]</scope>
</reference>
<comment type="catalytic activity">
    <reaction evidence="19">
        <text>N-(9Z-hexadecenoyl) ethanolamine + H2O = (9Z)-hexadecenoate + ethanolamine</text>
        <dbReference type="Rhea" id="RHEA:35563"/>
        <dbReference type="ChEBI" id="CHEBI:15377"/>
        <dbReference type="ChEBI" id="CHEBI:32372"/>
        <dbReference type="ChEBI" id="CHEBI:57603"/>
        <dbReference type="ChEBI" id="CHEBI:71465"/>
    </reaction>
    <physiologicalReaction direction="left-to-right" evidence="19">
        <dbReference type="Rhea" id="RHEA:35564"/>
    </physiologicalReaction>
</comment>
<evidence type="ECO:0000256" key="37">
    <source>
        <dbReference type="ARBA" id="ARBA00077216"/>
    </source>
</evidence>
<comment type="catalytic activity">
    <reaction evidence="30">
        <text>N-(5Z,8Z,11Z,14Z)-eicosatetraenoyl-glycine + H2O = (5Z,8Z,11Z,14Z)-eicosatetraenoate + glycine</text>
        <dbReference type="Rhea" id="RHEA:64108"/>
        <dbReference type="ChEBI" id="CHEBI:15377"/>
        <dbReference type="ChEBI" id="CHEBI:32395"/>
        <dbReference type="ChEBI" id="CHEBI:57305"/>
        <dbReference type="ChEBI" id="CHEBI:59002"/>
    </reaction>
    <physiologicalReaction direction="left-to-right" evidence="30">
        <dbReference type="Rhea" id="RHEA:64109"/>
    </physiologicalReaction>
</comment>
<evidence type="ECO:0000256" key="25">
    <source>
        <dbReference type="ARBA" id="ARBA00052426"/>
    </source>
</evidence>
<comment type="catalytic activity">
    <reaction evidence="27">
        <text>(6Z)-octadecenamide + H2O = (6Z)-octadecenoate + NH4(+)</text>
        <dbReference type="Rhea" id="RHEA:63008"/>
        <dbReference type="ChEBI" id="CHEBI:15377"/>
        <dbReference type="ChEBI" id="CHEBI:28938"/>
        <dbReference type="ChEBI" id="CHEBI:32375"/>
        <dbReference type="ChEBI" id="CHEBI:146168"/>
    </reaction>
    <physiologicalReaction direction="left-to-right" evidence="27">
        <dbReference type="Rhea" id="RHEA:63009"/>
    </physiologicalReaction>
</comment>
<dbReference type="AlphaFoldDB" id="A0A4W3HQQ0"/>
<evidence type="ECO:0000256" key="10">
    <source>
        <dbReference type="ARBA" id="ARBA00048052"/>
    </source>
</evidence>
<feature type="domain" description="Amidase" evidence="41">
    <location>
        <begin position="100"/>
        <end position="569"/>
    </location>
</feature>
<evidence type="ECO:0000256" key="18">
    <source>
        <dbReference type="ARBA" id="ARBA00051311"/>
    </source>
</evidence>
<evidence type="ECO:0000256" key="34">
    <source>
        <dbReference type="ARBA" id="ARBA00073178"/>
    </source>
</evidence>
<comment type="catalytic activity">
    <reaction evidence="33">
        <text>(15Z)-tetracosenamide + H2O = (15Z)-tetracosenoate + NH4(+)</text>
        <dbReference type="Rhea" id="RHEA:63028"/>
        <dbReference type="ChEBI" id="CHEBI:15377"/>
        <dbReference type="ChEBI" id="CHEBI:28938"/>
        <dbReference type="ChEBI" id="CHEBI:32392"/>
        <dbReference type="ChEBI" id="CHEBI:146166"/>
    </reaction>
    <physiologicalReaction direction="left-to-right" evidence="33">
        <dbReference type="Rhea" id="RHEA:63029"/>
    </physiologicalReaction>
</comment>
<comment type="catalytic activity">
    <reaction evidence="24">
        <text>(9Z,12Z,15Z)-octadecatrienamide + H2O = (9Z,12Z,15Z)-octadecatrienoate + NH4(+)</text>
        <dbReference type="Rhea" id="RHEA:62976"/>
        <dbReference type="ChEBI" id="CHEBI:15377"/>
        <dbReference type="ChEBI" id="CHEBI:28938"/>
        <dbReference type="ChEBI" id="CHEBI:32387"/>
        <dbReference type="ChEBI" id="CHEBI:142684"/>
    </reaction>
    <physiologicalReaction direction="left-to-right" evidence="24">
        <dbReference type="Rhea" id="RHEA:62977"/>
    </physiologicalReaction>
</comment>
<dbReference type="EC" id="3.5.1.99" evidence="3"/>
<evidence type="ECO:0000256" key="31">
    <source>
        <dbReference type="ARBA" id="ARBA00052818"/>
    </source>
</evidence>
<feature type="binding site" evidence="39">
    <location>
        <position position="223"/>
    </location>
    <ligand>
        <name>substrate</name>
    </ligand>
</feature>
<dbReference type="KEGG" id="cmk:103182725"/>
<feature type="binding site" evidence="39">
    <location>
        <begin position="244"/>
        <end position="247"/>
    </location>
    <ligand>
        <name>substrate</name>
    </ligand>
</feature>
<dbReference type="FunFam" id="3.90.1300.10:FF:000001">
    <property type="entry name" value="Fatty-acid amide hydrolase 1"/>
    <property type="match status" value="1"/>
</dbReference>
<evidence type="ECO:0000256" key="11">
    <source>
        <dbReference type="ARBA" id="ARBA00048606"/>
    </source>
</evidence>
<dbReference type="InterPro" id="IPR023631">
    <property type="entry name" value="Amidase_dom"/>
</dbReference>
<comment type="catalytic activity">
    <reaction evidence="23">
        <text>N-(9Z-octadecenoyl)-taurine + H2O = taurine + (9Z)-octadecenoate</text>
        <dbReference type="Rhea" id="RHEA:63148"/>
        <dbReference type="ChEBI" id="CHEBI:15377"/>
        <dbReference type="ChEBI" id="CHEBI:30823"/>
        <dbReference type="ChEBI" id="CHEBI:146191"/>
        <dbReference type="ChEBI" id="CHEBI:507393"/>
    </reaction>
    <physiologicalReaction direction="left-to-right" evidence="23">
        <dbReference type="Rhea" id="RHEA:63149"/>
    </physiologicalReaction>
</comment>
<sequence>MTMLWLQTVWVDLKAVPVLVLVCCVSLTMALTSFMKSTRYKRVIPEARTKRIKGLEEMRRAVEQHKVMGNSGVDESILHLTLRELCKQLKEGSLTPASVLYSYMEKALEVTKELNCITDYLSESQAQVKELGESGIRGMLYGIPISIKDNLFYKGHDSTCGLSRFINKPEEEDSIIVQVLKKQGAIPFVKTNVPQSLLSYECSNPIFGSTANPYNGNRTSGGSSGGEGALIAGGGSILGFGSDIGGSIRFPASFCGICGFKPTANRLSKKGIKASVAGQKTLEVMIGPMARDVDSLALCMKALLCEDMFRLDPTVPPIPFKDEIYSNTKMLRIGYFESDGYWIPNPSMRRAIRETKQLLEEAGHTLIPFTPPKTYFAMNTIIIPGILADGGASLLKRMDGDIIDPNMKQQFFMCKIPTIIKKILSFLLKPFSPRIADFLKATSGVSSVTLLWEYHNAAEVYSDEYMNQWKKQDLDVLLCPSLGPAFKFGYAGKLIAAASGMSIFNLLNYPAGIVPVSKVSEQDEEELKHYTGYNNDFWDRTFKKAVMGGVGLPLAVQCVALPWQDELCLYFMREVERLVCAKKGI</sequence>
<evidence type="ECO:0000256" key="24">
    <source>
        <dbReference type="ARBA" id="ARBA00052337"/>
    </source>
</evidence>
<evidence type="ECO:0000256" key="26">
    <source>
        <dbReference type="ARBA" id="ARBA00052458"/>
    </source>
</evidence>
<evidence type="ECO:0000256" key="8">
    <source>
        <dbReference type="ARBA" id="ARBA00047450"/>
    </source>
</evidence>
<name>A0A4W3HQQ0_CALMI</name>
<gene>
    <name evidence="42" type="primary">LOC103182725</name>
</gene>
<dbReference type="RefSeq" id="XP_007898012.1">
    <property type="nucleotide sequence ID" value="XM_007899821.2"/>
</dbReference>
<comment type="catalytic activity">
    <reaction evidence="11">
        <text>N-(5Z,8Z,11Z,14Z-eicosatetraenoyl)-ethanolamine + H2O = ethanolamine + (5Z,8Z,11Z,14Z)-eicosatetraenoate</text>
        <dbReference type="Rhea" id="RHEA:26136"/>
        <dbReference type="ChEBI" id="CHEBI:2700"/>
        <dbReference type="ChEBI" id="CHEBI:15377"/>
        <dbReference type="ChEBI" id="CHEBI:32395"/>
        <dbReference type="ChEBI" id="CHEBI:57603"/>
        <dbReference type="EC" id="3.5.1.99"/>
    </reaction>
    <physiologicalReaction direction="left-to-right" evidence="11">
        <dbReference type="Rhea" id="RHEA:26137"/>
    </physiologicalReaction>
</comment>
<keyword evidence="40" id="KW-1133">Transmembrane helix</keyword>
<comment type="catalytic activity">
    <reaction evidence="25">
        <text>(9Z,12Z)-octadecadienamide + H2O = (9Z,12Z)-octadecadienoate + NH4(+)</text>
        <dbReference type="Rhea" id="RHEA:63020"/>
        <dbReference type="ChEBI" id="CHEBI:15377"/>
        <dbReference type="ChEBI" id="CHEBI:28938"/>
        <dbReference type="ChEBI" id="CHEBI:30245"/>
        <dbReference type="ChEBI" id="CHEBI:82984"/>
    </reaction>
    <physiologicalReaction direction="left-to-right" evidence="25">
        <dbReference type="Rhea" id="RHEA:63021"/>
    </physiologicalReaction>
</comment>
<comment type="catalytic activity">
    <reaction evidence="12">
        <text>N-(5Z,8Z,11Z,14Z-eicosatetraenoyl)-L-serine + H2O = (5Z,8Z,11Z,14Z)-eicosatetraenoate + L-serine</text>
        <dbReference type="Rhea" id="RHEA:64116"/>
        <dbReference type="ChEBI" id="CHEBI:15377"/>
        <dbReference type="ChEBI" id="CHEBI:32395"/>
        <dbReference type="ChEBI" id="CHEBI:33384"/>
        <dbReference type="ChEBI" id="CHEBI:149697"/>
    </reaction>
    <physiologicalReaction direction="left-to-right" evidence="12">
        <dbReference type="Rhea" id="RHEA:64117"/>
    </physiologicalReaction>
</comment>
<evidence type="ECO:0000256" key="32">
    <source>
        <dbReference type="ARBA" id="ARBA00052857"/>
    </source>
</evidence>
<evidence type="ECO:0000256" key="13">
    <source>
        <dbReference type="ARBA" id="ARBA00050403"/>
    </source>
</evidence>
<evidence type="ECO:0000256" key="27">
    <source>
        <dbReference type="ARBA" id="ARBA00052512"/>
    </source>
</evidence>
<evidence type="ECO:0000256" key="15">
    <source>
        <dbReference type="ARBA" id="ARBA00050766"/>
    </source>
</evidence>
<evidence type="ECO:0000256" key="36">
    <source>
        <dbReference type="ARBA" id="ARBA00077157"/>
    </source>
</evidence>
<dbReference type="SUPFAM" id="SSF75304">
    <property type="entry name" value="Amidase signature (AS) enzymes"/>
    <property type="match status" value="1"/>
</dbReference>
<organism evidence="42 43">
    <name type="scientific">Callorhinchus milii</name>
    <name type="common">Ghost shark</name>
    <dbReference type="NCBI Taxonomy" id="7868"/>
    <lineage>
        <taxon>Eukaryota</taxon>
        <taxon>Metazoa</taxon>
        <taxon>Chordata</taxon>
        <taxon>Craniata</taxon>
        <taxon>Vertebrata</taxon>
        <taxon>Chondrichthyes</taxon>
        <taxon>Holocephali</taxon>
        <taxon>Chimaeriformes</taxon>
        <taxon>Callorhinchidae</taxon>
        <taxon>Callorhinchus</taxon>
    </lineage>
</organism>
<keyword evidence="5" id="KW-0378">Hydrolase</keyword>
<evidence type="ECO:0000256" key="40">
    <source>
        <dbReference type="SAM" id="Phobius"/>
    </source>
</evidence>
<feature type="binding site" evidence="39">
    <location>
        <position position="197"/>
    </location>
    <ligand>
        <name>substrate</name>
    </ligand>
</feature>
<dbReference type="PANTHER" id="PTHR45847">
    <property type="entry name" value="FATTY ACID AMIDE HYDROLASE"/>
    <property type="match status" value="1"/>
</dbReference>
<evidence type="ECO:0000256" key="4">
    <source>
        <dbReference type="ARBA" id="ARBA00022553"/>
    </source>
</evidence>
<feature type="transmembrane region" description="Helical" evidence="40">
    <location>
        <begin position="15"/>
        <end position="34"/>
    </location>
</feature>
<keyword evidence="40" id="KW-0812">Transmembrane</keyword>
<keyword evidence="6" id="KW-0442">Lipid degradation</keyword>
<accession>A0A4W3HQQ0</accession>
<reference evidence="43" key="2">
    <citation type="journal article" date="2007" name="PLoS Biol.">
        <title>Survey sequencing and comparative analysis of the elephant shark (Callorhinchus milii) genome.</title>
        <authorList>
            <person name="Venkatesh B."/>
            <person name="Kirkness E.F."/>
            <person name="Loh Y.H."/>
            <person name="Halpern A.L."/>
            <person name="Lee A.P."/>
            <person name="Johnson J."/>
            <person name="Dandona N."/>
            <person name="Viswanathan L.D."/>
            <person name="Tay A."/>
            <person name="Venter J.C."/>
            <person name="Strausberg R.L."/>
            <person name="Brenner S."/>
        </authorList>
    </citation>
    <scope>NUCLEOTIDE SEQUENCE [LARGE SCALE GENOMIC DNA]</scope>
</reference>
<dbReference type="Ensembl" id="ENSCMIT00000018826.1">
    <property type="protein sequence ID" value="ENSCMIP00000018476.1"/>
    <property type="gene ID" value="ENSCMIG00000008683.1"/>
</dbReference>
<dbReference type="GO" id="GO:0017064">
    <property type="term" value="F:fatty acid amide hydrolase activity"/>
    <property type="evidence" value="ECO:0007669"/>
    <property type="project" value="UniProtKB-EC"/>
</dbReference>
<comment type="catalytic activity">
    <reaction evidence="8">
        <text>(9Z)-octadecenoate + glycine = N-(9Z-octadecenoyl)glycine + H2O</text>
        <dbReference type="Rhea" id="RHEA:51316"/>
        <dbReference type="ChEBI" id="CHEBI:15377"/>
        <dbReference type="ChEBI" id="CHEBI:30823"/>
        <dbReference type="ChEBI" id="CHEBI:57305"/>
        <dbReference type="ChEBI" id="CHEBI:133992"/>
    </reaction>
    <physiologicalReaction direction="right-to-left" evidence="8">
        <dbReference type="Rhea" id="RHEA:51318"/>
    </physiologicalReaction>
</comment>
<keyword evidence="43" id="KW-1185">Reference proteome</keyword>
<feature type="active site" description="Charge relay system" evidence="38">
    <location>
        <position position="148"/>
    </location>
</feature>
<comment type="catalytic activity">
    <reaction evidence="20">
        <text>N-octadecanoyl ethanolamine + H2O = octadecanoate + ethanolamine</text>
        <dbReference type="Rhea" id="RHEA:63124"/>
        <dbReference type="ChEBI" id="CHEBI:15377"/>
        <dbReference type="ChEBI" id="CHEBI:25629"/>
        <dbReference type="ChEBI" id="CHEBI:57603"/>
        <dbReference type="ChEBI" id="CHEBI:85299"/>
    </reaction>
    <physiologicalReaction direction="left-to-right" evidence="20">
        <dbReference type="Rhea" id="RHEA:63125"/>
    </physiologicalReaction>
</comment>
<evidence type="ECO:0000256" key="9">
    <source>
        <dbReference type="ARBA" id="ARBA00047476"/>
    </source>
</evidence>
<comment type="catalytic activity">
    <reaction evidence="10">
        <text>N-(9Z-octadecenoyl) ethanolamine + H2O = ethanolamine + (9Z)-octadecenoate</text>
        <dbReference type="Rhea" id="RHEA:45060"/>
        <dbReference type="ChEBI" id="CHEBI:15377"/>
        <dbReference type="ChEBI" id="CHEBI:30823"/>
        <dbReference type="ChEBI" id="CHEBI:57603"/>
        <dbReference type="ChEBI" id="CHEBI:71466"/>
    </reaction>
    <physiologicalReaction direction="left-to-right" evidence="10">
        <dbReference type="Rhea" id="RHEA:45061"/>
    </physiologicalReaction>
</comment>
<evidence type="ECO:0000256" key="20">
    <source>
        <dbReference type="ARBA" id="ARBA00051454"/>
    </source>
</evidence>
<comment type="catalytic activity">
    <reaction evidence="18">
        <text>(11Z)-eicosenamide + H2O = (11Z)-eicosenoate + NH4(+)</text>
        <dbReference type="Rhea" id="RHEA:63120"/>
        <dbReference type="ChEBI" id="CHEBI:15377"/>
        <dbReference type="ChEBI" id="CHEBI:28938"/>
        <dbReference type="ChEBI" id="CHEBI:32426"/>
        <dbReference type="ChEBI" id="CHEBI:146167"/>
    </reaction>
    <physiologicalReaction direction="left-to-right" evidence="18">
        <dbReference type="Rhea" id="RHEA:63121"/>
    </physiologicalReaction>
</comment>
<comment type="catalytic activity">
    <reaction evidence="14">
        <text>1-O-methyl-(5Z,8Z,11Z,14Z)-eicosatetraenoate + H2O = methanol + (5Z,8Z,11Z,14Z)-eicosatetraenoate + H(+)</text>
        <dbReference type="Rhea" id="RHEA:63052"/>
        <dbReference type="ChEBI" id="CHEBI:15377"/>
        <dbReference type="ChEBI" id="CHEBI:15378"/>
        <dbReference type="ChEBI" id="CHEBI:17790"/>
        <dbReference type="ChEBI" id="CHEBI:32395"/>
        <dbReference type="ChEBI" id="CHEBI:78033"/>
    </reaction>
    <physiologicalReaction direction="left-to-right" evidence="14">
        <dbReference type="Rhea" id="RHEA:63053"/>
    </physiologicalReaction>
</comment>
<evidence type="ECO:0000256" key="29">
    <source>
        <dbReference type="ARBA" id="ARBA00052634"/>
    </source>
</evidence>
<evidence type="ECO:0000256" key="33">
    <source>
        <dbReference type="ARBA" id="ARBA00052906"/>
    </source>
</evidence>
<evidence type="ECO:0000256" key="5">
    <source>
        <dbReference type="ARBA" id="ARBA00022801"/>
    </source>
</evidence>
<evidence type="ECO:0000313" key="43">
    <source>
        <dbReference type="Proteomes" id="UP000314986"/>
    </source>
</evidence>
<comment type="catalytic activity">
    <reaction evidence="21">
        <text>N-tetracosanoyl-taurine + H2O = tetracosanoate + taurine</text>
        <dbReference type="Rhea" id="RHEA:63140"/>
        <dbReference type="ChEBI" id="CHEBI:15377"/>
        <dbReference type="ChEBI" id="CHEBI:31014"/>
        <dbReference type="ChEBI" id="CHEBI:132049"/>
        <dbReference type="ChEBI" id="CHEBI:507393"/>
    </reaction>
    <physiologicalReaction direction="left-to-right" evidence="21">
        <dbReference type="Rhea" id="RHEA:63141"/>
    </physiologicalReaction>
</comment>
<evidence type="ECO:0000256" key="22">
    <source>
        <dbReference type="ARBA" id="ARBA00051914"/>
    </source>
</evidence>
<reference evidence="43" key="1">
    <citation type="journal article" date="2006" name="Science">
        <title>Ancient noncoding elements conserved in the human genome.</title>
        <authorList>
            <person name="Venkatesh B."/>
            <person name="Kirkness E.F."/>
            <person name="Loh Y.H."/>
            <person name="Halpern A.L."/>
            <person name="Lee A.P."/>
            <person name="Johnson J."/>
            <person name="Dandona N."/>
            <person name="Viswanathan L.D."/>
            <person name="Tay A."/>
            <person name="Venter J.C."/>
            <person name="Strausberg R.L."/>
            <person name="Brenner S."/>
        </authorList>
    </citation>
    <scope>NUCLEOTIDE SEQUENCE [LARGE SCALE GENOMIC DNA]</scope>
</reference>
<comment type="catalytic activity">
    <reaction evidence="13">
        <text>(11Z,14Z)-eicosadienamide + H2O = (11Z,14Z)-eicosadienoate + NH4(+)</text>
        <dbReference type="Rhea" id="RHEA:63004"/>
        <dbReference type="ChEBI" id="CHEBI:15377"/>
        <dbReference type="ChEBI" id="CHEBI:28938"/>
        <dbReference type="ChEBI" id="CHEBI:77220"/>
        <dbReference type="ChEBI" id="CHEBI:146165"/>
    </reaction>
    <physiologicalReaction direction="left-to-right" evidence="13">
        <dbReference type="Rhea" id="RHEA:63005"/>
    </physiologicalReaction>
</comment>
<comment type="catalytic activity">
    <reaction evidence="22">
        <text>N-docosanoyl-taurine + H2O = docosanoate + taurine</text>
        <dbReference type="Rhea" id="RHEA:63156"/>
        <dbReference type="ChEBI" id="CHEBI:15377"/>
        <dbReference type="ChEBI" id="CHEBI:23858"/>
        <dbReference type="ChEBI" id="CHEBI:146196"/>
        <dbReference type="ChEBI" id="CHEBI:507393"/>
    </reaction>
    <physiologicalReaction direction="left-to-right" evidence="22">
        <dbReference type="Rhea" id="RHEA:63157"/>
    </physiologicalReaction>
</comment>
<keyword evidence="7" id="KW-0443">Lipid metabolism</keyword>
<comment type="catalytic activity">
    <reaction evidence="31">
        <text>(11Z,14Z,17Z)-eicosatrienamide + H2O = (11Z,14Z,17Z)-eicosatrienoate + NH4(+)</text>
        <dbReference type="Rhea" id="RHEA:63000"/>
        <dbReference type="ChEBI" id="CHEBI:15377"/>
        <dbReference type="ChEBI" id="CHEBI:28938"/>
        <dbReference type="ChEBI" id="CHEBI:77223"/>
        <dbReference type="ChEBI" id="CHEBI:146164"/>
    </reaction>
    <physiologicalReaction direction="left-to-right" evidence="31">
        <dbReference type="Rhea" id="RHEA:63001"/>
    </physiologicalReaction>
</comment>
<dbReference type="PIRSF" id="PIRSF001221">
    <property type="entry name" value="Amidase_fungi"/>
    <property type="match status" value="1"/>
</dbReference>
<dbReference type="PANTHER" id="PTHR45847:SF6">
    <property type="entry name" value="FATTY ACID AMIDE HYDROLASE"/>
    <property type="match status" value="1"/>
</dbReference>
<dbReference type="InterPro" id="IPR036928">
    <property type="entry name" value="AS_sf"/>
</dbReference>
<comment type="catalytic activity">
    <reaction evidence="1">
        <text>(9Z)-octadecenamide + H2O = (9Z)-octadecenoate + NH4(+)</text>
        <dbReference type="Rhea" id="RHEA:26506"/>
        <dbReference type="ChEBI" id="CHEBI:15377"/>
        <dbReference type="ChEBI" id="CHEBI:28938"/>
        <dbReference type="ChEBI" id="CHEBI:30823"/>
        <dbReference type="ChEBI" id="CHEBI:116314"/>
        <dbReference type="EC" id="3.5.1.99"/>
    </reaction>
    <physiologicalReaction direction="left-to-right" evidence="1">
        <dbReference type="Rhea" id="RHEA:26507"/>
    </physiologicalReaction>
</comment>
<evidence type="ECO:0000256" key="7">
    <source>
        <dbReference type="ARBA" id="ARBA00023098"/>
    </source>
</evidence>
<dbReference type="Proteomes" id="UP000314986">
    <property type="component" value="Unassembled WGS sequence"/>
</dbReference>
<protein>
    <recommendedName>
        <fullName evidence="34">Fatty-acid amide hydrolase 1</fullName>
        <ecNumber evidence="3">3.5.1.99</ecNumber>
    </recommendedName>
    <alternativeName>
        <fullName evidence="37">Anandamide amidohydrolase 1</fullName>
    </alternativeName>
    <alternativeName>
        <fullName evidence="35">Fatty acid ester hydrolase</fullName>
    </alternativeName>
    <alternativeName>
        <fullName evidence="36">Oleamide hydrolase 1</fullName>
    </alternativeName>
</protein>
<evidence type="ECO:0000256" key="30">
    <source>
        <dbReference type="ARBA" id="ARBA00052709"/>
    </source>
</evidence>
<evidence type="ECO:0000259" key="41">
    <source>
        <dbReference type="Pfam" id="PF01425"/>
    </source>
</evidence>
<feature type="active site" description="Charge relay system" evidence="38">
    <location>
        <position position="223"/>
    </location>
</feature>
<evidence type="ECO:0000256" key="2">
    <source>
        <dbReference type="ARBA" id="ARBA00009199"/>
    </source>
</evidence>
<dbReference type="OMA" id="LAWQEEL"/>
<evidence type="ECO:0000256" key="21">
    <source>
        <dbReference type="ARBA" id="ARBA00051492"/>
    </source>
</evidence>
<comment type="catalytic activity">
    <reaction evidence="29">
        <text>N-tricosanoyl-taurine + H2O = tricosanoate + taurine</text>
        <dbReference type="Rhea" id="RHEA:63164"/>
        <dbReference type="ChEBI" id="CHEBI:15377"/>
        <dbReference type="ChEBI" id="CHEBI:79007"/>
        <dbReference type="ChEBI" id="CHEBI:146197"/>
        <dbReference type="ChEBI" id="CHEBI:507393"/>
    </reaction>
    <physiologicalReaction direction="left-to-right" evidence="29">
        <dbReference type="Rhea" id="RHEA:63165"/>
    </physiologicalReaction>
</comment>
<keyword evidence="4" id="KW-0597">Phosphoprotein</keyword>
<reference evidence="42" key="5">
    <citation type="submission" date="2025-09" db="UniProtKB">
        <authorList>
            <consortium name="Ensembl"/>
        </authorList>
    </citation>
    <scope>IDENTIFICATION</scope>
</reference>
<dbReference type="GeneID" id="103182725"/>
<keyword evidence="40" id="KW-0472">Membrane</keyword>
<dbReference type="GeneTree" id="ENSGT00940000163316"/>
<comment type="catalytic activity">
    <reaction evidence="28">
        <text>N-(15Z-tetracosenoyl)-taurine + H2O = (15Z)-tetracosenoate + taurine</text>
        <dbReference type="Rhea" id="RHEA:63160"/>
        <dbReference type="ChEBI" id="CHEBI:15377"/>
        <dbReference type="ChEBI" id="CHEBI:32392"/>
        <dbReference type="ChEBI" id="CHEBI:146198"/>
        <dbReference type="ChEBI" id="CHEBI:507393"/>
    </reaction>
    <physiologicalReaction direction="left-to-right" evidence="28">
        <dbReference type="Rhea" id="RHEA:63161"/>
    </physiologicalReaction>
</comment>
<comment type="similarity">
    <text evidence="2">Belongs to the amidase family.</text>
</comment>
<evidence type="ECO:0000313" key="42">
    <source>
        <dbReference type="Ensembl" id="ENSCMIP00000018476.1"/>
    </source>
</evidence>
<dbReference type="Pfam" id="PF01425">
    <property type="entry name" value="Amidase"/>
    <property type="match status" value="1"/>
</dbReference>
<comment type="catalytic activity">
    <reaction evidence="9">
        <text>2-(5Z,8Z,11Z,14Z-eicosatetraenoyl)-glycerol + H2O = glycerol + (5Z,8Z,11Z,14Z)-eicosatetraenoate + H(+)</text>
        <dbReference type="Rhea" id="RHEA:26132"/>
        <dbReference type="ChEBI" id="CHEBI:15377"/>
        <dbReference type="ChEBI" id="CHEBI:15378"/>
        <dbReference type="ChEBI" id="CHEBI:17754"/>
        <dbReference type="ChEBI" id="CHEBI:32395"/>
        <dbReference type="ChEBI" id="CHEBI:52392"/>
    </reaction>
    <physiologicalReaction direction="left-to-right" evidence="9">
        <dbReference type="Rhea" id="RHEA:26133"/>
    </physiologicalReaction>
</comment>
<dbReference type="GO" id="GO:0004040">
    <property type="term" value="F:amidase activity"/>
    <property type="evidence" value="ECO:0007669"/>
    <property type="project" value="TreeGrafter"/>
</dbReference>
<evidence type="ECO:0000256" key="14">
    <source>
        <dbReference type="ARBA" id="ARBA00050481"/>
    </source>
</evidence>
<comment type="catalytic activity">
    <reaction evidence="15">
        <text>tetradecamide + H2O = tetradecanoate + NH4(+)</text>
        <dbReference type="Rhea" id="RHEA:62992"/>
        <dbReference type="ChEBI" id="CHEBI:15377"/>
        <dbReference type="ChEBI" id="CHEBI:28938"/>
        <dbReference type="ChEBI" id="CHEBI:30807"/>
        <dbReference type="ChEBI" id="CHEBI:137125"/>
    </reaction>
    <physiologicalReaction direction="left-to-right" evidence="15">
        <dbReference type="Rhea" id="RHEA:62993"/>
    </physiologicalReaction>
</comment>
<comment type="catalytic activity">
    <reaction evidence="17">
        <text>(5Z,8Z,11Z,14Z)-eicosatetraenamide + H2O = (5Z,8Z,11Z,14Z)-eicosatetraenoate + NH4(+)</text>
        <dbReference type="Rhea" id="RHEA:63016"/>
        <dbReference type="ChEBI" id="CHEBI:15377"/>
        <dbReference type="ChEBI" id="CHEBI:28938"/>
        <dbReference type="ChEBI" id="CHEBI:32395"/>
        <dbReference type="ChEBI" id="CHEBI:137830"/>
    </reaction>
    <physiologicalReaction direction="left-to-right" evidence="17">
        <dbReference type="Rhea" id="RHEA:63017"/>
    </physiologicalReaction>
</comment>
<evidence type="ECO:0000256" key="17">
    <source>
        <dbReference type="ARBA" id="ARBA00051200"/>
    </source>
</evidence>
<dbReference type="OrthoDB" id="6428749at2759"/>
<feature type="active site" description="Acyl-ester intermediate" evidence="38">
    <location>
        <position position="247"/>
    </location>
</feature>
<evidence type="ECO:0000256" key="1">
    <source>
        <dbReference type="ARBA" id="ARBA00000208"/>
    </source>
</evidence>
<dbReference type="InParanoid" id="A0A4W3HQQ0"/>
<evidence type="ECO:0000256" key="23">
    <source>
        <dbReference type="ARBA" id="ARBA00052289"/>
    </source>
</evidence>
<reference evidence="42" key="4">
    <citation type="submission" date="2025-08" db="UniProtKB">
        <authorList>
            <consortium name="Ensembl"/>
        </authorList>
    </citation>
    <scope>IDENTIFICATION</scope>
</reference>
<dbReference type="FunCoup" id="A0A4W3HQQ0">
    <property type="interactions" value="10"/>
</dbReference>